<dbReference type="InterPro" id="IPR037523">
    <property type="entry name" value="VOC_core"/>
</dbReference>
<dbReference type="PANTHER" id="PTHR43048:SF6">
    <property type="entry name" value="BLR8189 PROTEIN"/>
    <property type="match status" value="1"/>
</dbReference>
<keyword evidence="1" id="KW-0479">Metal-binding</keyword>
<dbReference type="GO" id="GO:0046491">
    <property type="term" value="P:L-methylmalonyl-CoA metabolic process"/>
    <property type="evidence" value="ECO:0007669"/>
    <property type="project" value="TreeGrafter"/>
</dbReference>
<dbReference type="GO" id="GO:0046872">
    <property type="term" value="F:metal ion binding"/>
    <property type="evidence" value="ECO:0007669"/>
    <property type="project" value="UniProtKB-KW"/>
</dbReference>
<accession>A0A7J5BZY6</accession>
<dbReference type="Proteomes" id="UP000467240">
    <property type="component" value="Unassembled WGS sequence"/>
</dbReference>
<comment type="caution">
    <text evidence="3">The sequence shown here is derived from an EMBL/GenBank/DDBJ whole genome shotgun (WGS) entry which is preliminary data.</text>
</comment>
<sequence length="213" mass="22589">MEVVLTESPAHLVKRLDPSSGLAVIAIDETRADDVPSESRTTPPVPRGINHIGLTVPDLEAATRFLVDAFGAKVAYDGLLRSDPPRSGAEVEAQLGLPPGARIIVQRMIVIGTGPGLEVFEVETDERQGPAGLADIGWGHVALLVDDIDASLARAVEAGGEALDEPHGNSRHEDTPGNASIYVRAPWGSIFELQSLPNGHWYGPGSETEVWTP</sequence>
<dbReference type="PANTHER" id="PTHR43048">
    <property type="entry name" value="METHYLMALONYL-COA EPIMERASE"/>
    <property type="match status" value="1"/>
</dbReference>
<gene>
    <name evidence="3" type="ORF">F8O01_04335</name>
</gene>
<dbReference type="InterPro" id="IPR051785">
    <property type="entry name" value="MMCE/EMCE_epimerase"/>
</dbReference>
<dbReference type="InterPro" id="IPR029068">
    <property type="entry name" value="Glyas_Bleomycin-R_OHBP_Dase"/>
</dbReference>
<keyword evidence="4" id="KW-1185">Reference proteome</keyword>
<evidence type="ECO:0000256" key="1">
    <source>
        <dbReference type="ARBA" id="ARBA00022723"/>
    </source>
</evidence>
<evidence type="ECO:0000259" key="2">
    <source>
        <dbReference type="PROSITE" id="PS51819"/>
    </source>
</evidence>
<proteinExistence type="predicted"/>
<dbReference type="InterPro" id="IPR004360">
    <property type="entry name" value="Glyas_Fos-R_dOase_dom"/>
</dbReference>
<organism evidence="3 4">
    <name type="scientific">Pseudoclavibacter chungangensis</name>
    <dbReference type="NCBI Taxonomy" id="587635"/>
    <lineage>
        <taxon>Bacteria</taxon>
        <taxon>Bacillati</taxon>
        <taxon>Actinomycetota</taxon>
        <taxon>Actinomycetes</taxon>
        <taxon>Micrococcales</taxon>
        <taxon>Microbacteriaceae</taxon>
        <taxon>Pseudoclavibacter</taxon>
    </lineage>
</organism>
<dbReference type="Pfam" id="PF00903">
    <property type="entry name" value="Glyoxalase"/>
    <property type="match status" value="1"/>
</dbReference>
<evidence type="ECO:0000313" key="4">
    <source>
        <dbReference type="Proteomes" id="UP000467240"/>
    </source>
</evidence>
<dbReference type="OrthoDB" id="2613830at2"/>
<dbReference type="AlphaFoldDB" id="A0A7J5BZY6"/>
<dbReference type="PROSITE" id="PS51819">
    <property type="entry name" value="VOC"/>
    <property type="match status" value="1"/>
</dbReference>
<protein>
    <submittedName>
        <fullName evidence="3">VOC family protein</fullName>
    </submittedName>
</protein>
<dbReference type="Gene3D" id="3.10.180.10">
    <property type="entry name" value="2,3-Dihydroxybiphenyl 1,2-Dioxygenase, domain 1"/>
    <property type="match status" value="1"/>
</dbReference>
<dbReference type="GO" id="GO:0004493">
    <property type="term" value="F:methylmalonyl-CoA epimerase activity"/>
    <property type="evidence" value="ECO:0007669"/>
    <property type="project" value="TreeGrafter"/>
</dbReference>
<reference evidence="3 4" key="1">
    <citation type="submission" date="2019-09" db="EMBL/GenBank/DDBJ databases">
        <title>Phylogeny of genus Pseudoclavibacter and closely related genus.</title>
        <authorList>
            <person name="Li Y."/>
        </authorList>
    </citation>
    <scope>NUCLEOTIDE SEQUENCE [LARGE SCALE GENOMIC DNA]</scope>
    <source>
        <strain evidence="3 4">DSM 23821</strain>
    </source>
</reference>
<evidence type="ECO:0000313" key="3">
    <source>
        <dbReference type="EMBL" id="KAB1660219.1"/>
    </source>
</evidence>
<name>A0A7J5BZY6_9MICO</name>
<dbReference type="EMBL" id="WBJZ01000004">
    <property type="protein sequence ID" value="KAB1660219.1"/>
    <property type="molecule type" value="Genomic_DNA"/>
</dbReference>
<dbReference type="SUPFAM" id="SSF54593">
    <property type="entry name" value="Glyoxalase/Bleomycin resistance protein/Dihydroxybiphenyl dioxygenase"/>
    <property type="match status" value="1"/>
</dbReference>
<feature type="domain" description="VOC" evidence="2">
    <location>
        <begin position="48"/>
        <end position="196"/>
    </location>
</feature>